<feature type="domain" description="Gfo/Idh/MocA-like oxidoreductase N-terminal" evidence="5">
    <location>
        <begin position="8"/>
        <end position="128"/>
    </location>
</feature>
<dbReference type="SUPFAM" id="SSF51735">
    <property type="entry name" value="NAD(P)-binding Rossmann-fold domains"/>
    <property type="match status" value="1"/>
</dbReference>
<protein>
    <recommendedName>
        <fullName evidence="4">Inositol 2-dehydrogenase</fullName>
        <ecNumber evidence="4">1.1.1.18</ecNumber>
    </recommendedName>
    <alternativeName>
        <fullName evidence="4">Myo-inositol 2-dehydrogenase</fullName>
        <shortName evidence="4">MI 2-dehydrogenase</shortName>
    </alternativeName>
</protein>
<evidence type="ECO:0000259" key="5">
    <source>
        <dbReference type="Pfam" id="PF01408"/>
    </source>
</evidence>
<evidence type="ECO:0000256" key="2">
    <source>
        <dbReference type="ARBA" id="ARBA00023002"/>
    </source>
</evidence>
<dbReference type="Gene3D" id="3.30.360.10">
    <property type="entry name" value="Dihydrodipicolinate Reductase, domain 2"/>
    <property type="match status" value="1"/>
</dbReference>
<dbReference type="InterPro" id="IPR000683">
    <property type="entry name" value="Gfo/Idh/MocA-like_OxRdtase_N"/>
</dbReference>
<evidence type="ECO:0000256" key="1">
    <source>
        <dbReference type="ARBA" id="ARBA00010928"/>
    </source>
</evidence>
<evidence type="ECO:0000313" key="8">
    <source>
        <dbReference type="Proteomes" id="UP000321234"/>
    </source>
</evidence>
<dbReference type="OrthoDB" id="256869at2"/>
<dbReference type="Pfam" id="PF02894">
    <property type="entry name" value="GFO_IDH_MocA_C"/>
    <property type="match status" value="1"/>
</dbReference>
<comment type="catalytic activity">
    <reaction evidence="4">
        <text>myo-inositol + NAD(+) = scyllo-inosose + NADH + H(+)</text>
        <dbReference type="Rhea" id="RHEA:16949"/>
        <dbReference type="ChEBI" id="CHEBI:15378"/>
        <dbReference type="ChEBI" id="CHEBI:17268"/>
        <dbReference type="ChEBI" id="CHEBI:17811"/>
        <dbReference type="ChEBI" id="CHEBI:57540"/>
        <dbReference type="ChEBI" id="CHEBI:57945"/>
        <dbReference type="EC" id="1.1.1.18"/>
    </reaction>
</comment>
<keyword evidence="8" id="KW-1185">Reference proteome</keyword>
<dbReference type="GO" id="GO:0050112">
    <property type="term" value="F:inositol 2-dehydrogenase (NAD+) activity"/>
    <property type="evidence" value="ECO:0007669"/>
    <property type="project" value="UniProtKB-UniRule"/>
</dbReference>
<name>A0A5C8Z204_9ACTN</name>
<dbReference type="Proteomes" id="UP000321234">
    <property type="component" value="Unassembled WGS sequence"/>
</dbReference>
<dbReference type="EC" id="1.1.1.18" evidence="4"/>
<keyword evidence="2 4" id="KW-0560">Oxidoreductase</keyword>
<dbReference type="InterPro" id="IPR004104">
    <property type="entry name" value="Gfo/Idh/MocA-like_OxRdtase_C"/>
</dbReference>
<feature type="domain" description="Gfo/Idh/MocA-like oxidoreductase C-terminal" evidence="6">
    <location>
        <begin position="141"/>
        <end position="332"/>
    </location>
</feature>
<dbReference type="PANTHER" id="PTHR43593">
    <property type="match status" value="1"/>
</dbReference>
<comment type="similarity">
    <text evidence="1 4">Belongs to the Gfo/Idh/MocA family.</text>
</comment>
<dbReference type="InterPro" id="IPR036291">
    <property type="entry name" value="NAD(P)-bd_dom_sf"/>
</dbReference>
<proteinExistence type="inferred from homology"/>
<gene>
    <name evidence="4" type="primary">iolG</name>
    <name evidence="7" type="ORF">FMM08_22600</name>
</gene>
<comment type="caution">
    <text evidence="7">The sequence shown here is derived from an EMBL/GenBank/DDBJ whole genome shotgun (WGS) entry which is preliminary data.</text>
</comment>
<dbReference type="InterPro" id="IPR050424">
    <property type="entry name" value="Gfo-Idh-MocA_inositol_DH"/>
</dbReference>
<dbReference type="GO" id="GO:0000166">
    <property type="term" value="F:nucleotide binding"/>
    <property type="evidence" value="ECO:0007669"/>
    <property type="project" value="InterPro"/>
</dbReference>
<comment type="function">
    <text evidence="4">Involved in the oxidation of myo-inositol (MI) to 2-keto-myo-inositol (2KMI or 2-inosose).</text>
</comment>
<dbReference type="Pfam" id="PF01408">
    <property type="entry name" value="GFO_IDH_MocA"/>
    <property type="match status" value="1"/>
</dbReference>
<reference evidence="7 8" key="1">
    <citation type="submission" date="2019-07" db="EMBL/GenBank/DDBJ databases">
        <title>Quadrisphaera sp. strain DD2A genome sequencing and assembly.</title>
        <authorList>
            <person name="Kim I."/>
        </authorList>
    </citation>
    <scope>NUCLEOTIDE SEQUENCE [LARGE SCALE GENOMIC DNA]</scope>
    <source>
        <strain evidence="7 8">DD2A</strain>
    </source>
</reference>
<evidence type="ECO:0000259" key="6">
    <source>
        <dbReference type="Pfam" id="PF02894"/>
    </source>
</evidence>
<sequence length="340" mass="36324">MTEELTDLRVAVVGVGMMGADHVRRLQTRTAGARTVVVADAFPATAEKVAAAWPGVRVATDPLAAIADDEVDAVVIATPGNTHEELVSACLERGKPVLCEKPLTTDVESSLRLVEAERATGRRLIQVGFMRRFDPEYAALRSLVESDDLGRPLMMHCAHRNASVPPYFTSEMVVLDSLVHEVDCTRFLLGEEITAITVLHPRSRRDVPDGLSDPTFALLETESGALVDVEVNVATGLGYEVRTELVAERGTAMIGLEGGPVVARGGAGSASRGRSVPPSFKERFKAAYDLEFQAWADAARRGTATGPTAWDGYAATAVTTAGVEALRSGQRTEVRLAARS</sequence>
<dbReference type="Gene3D" id="3.40.50.720">
    <property type="entry name" value="NAD(P)-binding Rossmann-like Domain"/>
    <property type="match status" value="1"/>
</dbReference>
<dbReference type="GO" id="GO:0019310">
    <property type="term" value="P:inositol catabolic process"/>
    <property type="evidence" value="ECO:0007669"/>
    <property type="project" value="UniProtKB-UniRule"/>
</dbReference>
<evidence type="ECO:0000256" key="3">
    <source>
        <dbReference type="ARBA" id="ARBA00023027"/>
    </source>
</evidence>
<organism evidence="7 8">
    <name type="scientific">Quadrisphaera setariae</name>
    <dbReference type="NCBI Taxonomy" id="2593304"/>
    <lineage>
        <taxon>Bacteria</taxon>
        <taxon>Bacillati</taxon>
        <taxon>Actinomycetota</taxon>
        <taxon>Actinomycetes</taxon>
        <taxon>Kineosporiales</taxon>
        <taxon>Kineosporiaceae</taxon>
        <taxon>Quadrisphaera</taxon>
    </lineage>
</organism>
<accession>A0A5C8Z204</accession>
<keyword evidence="3 4" id="KW-0520">NAD</keyword>
<dbReference type="HAMAP" id="MF_01671">
    <property type="entry name" value="IolG"/>
    <property type="match status" value="1"/>
</dbReference>
<evidence type="ECO:0000256" key="4">
    <source>
        <dbReference type="HAMAP-Rule" id="MF_01671"/>
    </source>
</evidence>
<comment type="subunit">
    <text evidence="4">Homotetramer.</text>
</comment>
<evidence type="ECO:0000313" key="7">
    <source>
        <dbReference type="EMBL" id="TXR51268.1"/>
    </source>
</evidence>
<dbReference type="InterPro" id="IPR023794">
    <property type="entry name" value="MI/DCI_dehydrogenase"/>
</dbReference>
<dbReference type="PANTHER" id="PTHR43593:SF1">
    <property type="entry name" value="INOSITOL 2-DEHYDROGENASE"/>
    <property type="match status" value="1"/>
</dbReference>
<dbReference type="AlphaFoldDB" id="A0A5C8Z204"/>
<dbReference type="SUPFAM" id="SSF55347">
    <property type="entry name" value="Glyceraldehyde-3-phosphate dehydrogenase-like, C-terminal domain"/>
    <property type="match status" value="1"/>
</dbReference>
<dbReference type="EMBL" id="VKAC01000025">
    <property type="protein sequence ID" value="TXR51268.1"/>
    <property type="molecule type" value="Genomic_DNA"/>
</dbReference>